<dbReference type="Proteomes" id="UP000677082">
    <property type="component" value="Unassembled WGS sequence"/>
</dbReference>
<evidence type="ECO:0000313" key="2">
    <source>
        <dbReference type="EMBL" id="GIM90312.1"/>
    </source>
</evidence>
<evidence type="ECO:0000313" key="3">
    <source>
        <dbReference type="Proteomes" id="UP000677082"/>
    </source>
</evidence>
<accession>A0A919T8E0</accession>
<proteinExistence type="predicted"/>
<sequence length="433" mass="47934">MRRLFIWLAGGDDVILRGCTNMQRSEQIRLTCLGTLTLVPALLGICAMSYAISTLTDEPLIYFGAGLLWGGVVLAIDRYIVATTHKSTIGHLGSLAVSMTARFVFAIFVGIAVAHPLVLLWFDDTITQTIDENRRTAISERTARAEQDIAALPVAQATATDLLERRTERLSYKQCLVNLQTYEQSNLPSQKTACGVSSGKASCGPNCALVGDRIDEVTKEIEALDQEIITAQAADDRAAADRRAKADGIAERRDTDLTAIEGTFSTDYLARVNALDQISKQHPQVLWVEVFMVLFFVFVDLVPLVMKLATPAGEYERVRDTALLKTIATEDAKQRVAQGGEAETRLAQMEAQAALTVAEMNVLARTPVQLLDEWEHHRRRVEMRIREMRVNAEFGTELAVEAKILEYRKLEQQAWETAMARTMAFVADGNVTV</sequence>
<evidence type="ECO:0008006" key="4">
    <source>
        <dbReference type="Google" id="ProtNLM"/>
    </source>
</evidence>
<comment type="caution">
    <text evidence="2">The sequence shown here is derived from an EMBL/GenBank/DDBJ whole genome shotgun (WGS) entry which is preliminary data.</text>
</comment>
<keyword evidence="1" id="KW-0812">Transmembrane</keyword>
<name>A0A919T8E0_9ACTN</name>
<dbReference type="AlphaFoldDB" id="A0A919T8E0"/>
<evidence type="ECO:0000256" key="1">
    <source>
        <dbReference type="SAM" id="Phobius"/>
    </source>
</evidence>
<feature type="transmembrane region" description="Helical" evidence="1">
    <location>
        <begin position="59"/>
        <end position="80"/>
    </location>
</feature>
<dbReference type="InterPro" id="IPR025519">
    <property type="entry name" value="DUF4407"/>
</dbReference>
<keyword evidence="1" id="KW-0472">Membrane</keyword>
<keyword evidence="1" id="KW-1133">Transmembrane helix</keyword>
<dbReference type="Pfam" id="PF14362">
    <property type="entry name" value="DUF4407"/>
    <property type="match status" value="1"/>
</dbReference>
<organism evidence="2 3">
    <name type="scientific">Paractinoplanes toevensis</name>
    <dbReference type="NCBI Taxonomy" id="571911"/>
    <lineage>
        <taxon>Bacteria</taxon>
        <taxon>Bacillati</taxon>
        <taxon>Actinomycetota</taxon>
        <taxon>Actinomycetes</taxon>
        <taxon>Micromonosporales</taxon>
        <taxon>Micromonosporaceae</taxon>
        <taxon>Paractinoplanes</taxon>
    </lineage>
</organism>
<feature type="transmembrane region" description="Helical" evidence="1">
    <location>
        <begin position="30"/>
        <end position="53"/>
    </location>
</feature>
<reference evidence="2 3" key="1">
    <citation type="submission" date="2021-03" db="EMBL/GenBank/DDBJ databases">
        <title>Whole genome shotgun sequence of Actinoplanes toevensis NBRC 105298.</title>
        <authorList>
            <person name="Komaki H."/>
            <person name="Tamura T."/>
        </authorList>
    </citation>
    <scope>NUCLEOTIDE SEQUENCE [LARGE SCALE GENOMIC DNA]</scope>
    <source>
        <strain evidence="2 3">NBRC 105298</strain>
    </source>
</reference>
<keyword evidence="3" id="KW-1185">Reference proteome</keyword>
<gene>
    <name evidence="2" type="ORF">Ato02nite_021050</name>
</gene>
<dbReference type="EMBL" id="BOQN01000026">
    <property type="protein sequence ID" value="GIM90312.1"/>
    <property type="molecule type" value="Genomic_DNA"/>
</dbReference>
<feature type="transmembrane region" description="Helical" evidence="1">
    <location>
        <begin position="101"/>
        <end position="122"/>
    </location>
</feature>
<protein>
    <recommendedName>
        <fullName evidence="4">DUF4407 domain-containing protein</fullName>
    </recommendedName>
</protein>
<dbReference type="RefSeq" id="WP_213006245.1">
    <property type="nucleotide sequence ID" value="NZ_BOQN01000026.1"/>
</dbReference>